<evidence type="ECO:0000313" key="3">
    <source>
        <dbReference type="EMBL" id="PVD31666.1"/>
    </source>
</evidence>
<organism evidence="3 4">
    <name type="scientific">Pomacea canaliculata</name>
    <name type="common">Golden apple snail</name>
    <dbReference type="NCBI Taxonomy" id="400727"/>
    <lineage>
        <taxon>Eukaryota</taxon>
        <taxon>Metazoa</taxon>
        <taxon>Spiralia</taxon>
        <taxon>Lophotrochozoa</taxon>
        <taxon>Mollusca</taxon>
        <taxon>Gastropoda</taxon>
        <taxon>Caenogastropoda</taxon>
        <taxon>Architaenioglossa</taxon>
        <taxon>Ampullarioidea</taxon>
        <taxon>Ampullariidae</taxon>
        <taxon>Pomacea</taxon>
    </lineage>
</organism>
<feature type="region of interest" description="Disordered" evidence="2">
    <location>
        <begin position="427"/>
        <end position="448"/>
    </location>
</feature>
<feature type="coiled-coil region" evidence="1">
    <location>
        <begin position="140"/>
        <end position="167"/>
    </location>
</feature>
<dbReference type="AlphaFoldDB" id="A0A2T7PE22"/>
<comment type="caution">
    <text evidence="3">The sequence shown here is derived from an EMBL/GenBank/DDBJ whole genome shotgun (WGS) entry which is preliminary data.</text>
</comment>
<name>A0A2T7PE22_POMCA</name>
<dbReference type="EMBL" id="PZQS01000004">
    <property type="protein sequence ID" value="PVD31666.1"/>
    <property type="molecule type" value="Genomic_DNA"/>
</dbReference>
<feature type="region of interest" description="Disordered" evidence="2">
    <location>
        <begin position="681"/>
        <end position="705"/>
    </location>
</feature>
<evidence type="ECO:0000256" key="1">
    <source>
        <dbReference type="SAM" id="Coils"/>
    </source>
</evidence>
<evidence type="ECO:0000256" key="2">
    <source>
        <dbReference type="SAM" id="MobiDB-lite"/>
    </source>
</evidence>
<feature type="compositionally biased region" description="Polar residues" evidence="2">
    <location>
        <begin position="691"/>
        <end position="705"/>
    </location>
</feature>
<dbReference type="Proteomes" id="UP000245119">
    <property type="component" value="Linkage Group LG4"/>
</dbReference>
<dbReference type="PANTHER" id="PTHR43696">
    <property type="entry name" value="COILED-COIL DOMAIN-CONTAINING PROTEIN 157"/>
    <property type="match status" value="1"/>
</dbReference>
<keyword evidence="4" id="KW-1185">Reference proteome</keyword>
<dbReference type="PANTHER" id="PTHR43696:SF9">
    <property type="entry name" value="COILED-COIL DOMAIN-CONTAINING PROTEIN 157"/>
    <property type="match status" value="1"/>
</dbReference>
<reference evidence="3 4" key="1">
    <citation type="submission" date="2018-04" db="EMBL/GenBank/DDBJ databases">
        <title>The genome of golden apple snail Pomacea canaliculata provides insight into stress tolerance and invasive adaptation.</title>
        <authorList>
            <person name="Liu C."/>
            <person name="Liu B."/>
            <person name="Ren Y."/>
            <person name="Zhang Y."/>
            <person name="Wang H."/>
            <person name="Li S."/>
            <person name="Jiang F."/>
            <person name="Yin L."/>
            <person name="Zhang G."/>
            <person name="Qian W."/>
            <person name="Fan W."/>
        </authorList>
    </citation>
    <scope>NUCLEOTIDE SEQUENCE [LARGE SCALE GENOMIC DNA]</scope>
    <source>
        <strain evidence="3">SZHN2017</strain>
        <tissue evidence="3">Muscle</tissue>
    </source>
</reference>
<proteinExistence type="predicted"/>
<feature type="region of interest" description="Disordered" evidence="2">
    <location>
        <begin position="720"/>
        <end position="745"/>
    </location>
</feature>
<dbReference type="OrthoDB" id="10051906at2759"/>
<accession>A0A2T7PE22</accession>
<evidence type="ECO:0000313" key="4">
    <source>
        <dbReference type="Proteomes" id="UP000245119"/>
    </source>
</evidence>
<dbReference type="STRING" id="400727.A0A2T7PE22"/>
<keyword evidence="1" id="KW-0175">Coiled coil</keyword>
<sequence length="785" mass="88778">MADLLGNRLCMENLQSDIQDVQWIINDVSSRTGPIKLSSWKFPDKLSWELDTEELLQTYGYAPDETEENQVAHIALYELLIDRLVSFIQGTAIYLNQIQHLDKASDNASAPPTSVGLAVRHFWDQLVNAQTVILQLYSQNKSNATKISELEKTIKNLSSQHAHLSSKSSFATHFLDQESQYYKSSDVKTISHDEISKSCQTVETAFVPCESCDLVQKKMRESGDLIIQVCQKQGLPSCLRKYRSQLADVKWLSSNDVSRWMAEENKDVQRLCKHIECVSNVIEPLKAEVTAFQQETQKAEKVAKECERALNLEKETQEAIKKQYEIKLKKTQIEHEFILADLECQKKELLLKHTNLEKVLEDHKIKSSELQISLEQTEAKCLELKRDLQNKTEAVERLESVENEVESLRQELSEVTSKLEVATKTLTKEQGKNKSAAQHNQQVKTKQNMLSERISELNEENENLREQVGALEEESQHLEESLQEARREAQQMQKEKANQEVIIKNLNAEKAELERCIEETEAQIKELEVQVEQAKERERMLIEYPDLNGPVNPDLHGTGDIATDMENQVKANIMRIQVLEDLNERLRRSITKVLSAGLGTSASSNSVPKPVPLLEPHHLHSLNQQNDTSAPVAPLQVHCANSQNVMPLQMQASSVTSESSQKSTSSKFSEYFVVGKMAAETGKNKKPAHKSSAQRSSNGMISTSFAPVNSTSIGTYKKIKKSVGQSRPDIPSGKGKSLQSGHSSHGIYVPHEEDYASLQCYICDNCDKMYTNTRDLTIHKLYCTR</sequence>
<dbReference type="InterPro" id="IPR029681">
    <property type="entry name" value="CCDC157"/>
</dbReference>
<dbReference type="OMA" id="QDQLWSP"/>
<feature type="compositionally biased region" description="Polar residues" evidence="2">
    <location>
        <begin position="433"/>
        <end position="448"/>
    </location>
</feature>
<gene>
    <name evidence="3" type="ORF">C0Q70_07084</name>
</gene>
<protein>
    <submittedName>
        <fullName evidence="3">Uncharacterized protein</fullName>
    </submittedName>
</protein>